<proteinExistence type="predicted"/>
<dbReference type="GeneID" id="36325626"/>
<dbReference type="Proteomes" id="UP000194127">
    <property type="component" value="Unassembled WGS sequence"/>
</dbReference>
<dbReference type="InterPro" id="IPR003615">
    <property type="entry name" value="HNH_nuc"/>
</dbReference>
<feature type="compositionally biased region" description="Basic residues" evidence="1">
    <location>
        <begin position="66"/>
        <end position="75"/>
    </location>
</feature>
<evidence type="ECO:0000256" key="1">
    <source>
        <dbReference type="SAM" id="MobiDB-lite"/>
    </source>
</evidence>
<feature type="region of interest" description="Disordered" evidence="1">
    <location>
        <begin position="1"/>
        <end position="84"/>
    </location>
</feature>
<feature type="compositionally biased region" description="Polar residues" evidence="1">
    <location>
        <begin position="50"/>
        <end position="65"/>
    </location>
</feature>
<feature type="domain" description="HNH nuclease" evidence="2">
    <location>
        <begin position="94"/>
        <end position="157"/>
    </location>
</feature>
<dbReference type="AlphaFoldDB" id="A0A1X6N5A4"/>
<reference evidence="3 4" key="1">
    <citation type="submission" date="2017-04" db="EMBL/GenBank/DDBJ databases">
        <title>Genome Sequence of the Model Brown-Rot Fungus Postia placenta SB12.</title>
        <authorList>
            <consortium name="DOE Joint Genome Institute"/>
            <person name="Gaskell J."/>
            <person name="Kersten P."/>
            <person name="Larrondo L.F."/>
            <person name="Canessa P."/>
            <person name="Martinez D."/>
            <person name="Hibbett D."/>
            <person name="Schmoll M."/>
            <person name="Kubicek C.P."/>
            <person name="Martinez A.T."/>
            <person name="Yadav J."/>
            <person name="Master E."/>
            <person name="Magnuson J.K."/>
            <person name="James T."/>
            <person name="Yaver D."/>
            <person name="Berka R."/>
            <person name="Labutti K."/>
            <person name="Lipzen A."/>
            <person name="Aerts A."/>
            <person name="Barry K."/>
            <person name="Henrissat B."/>
            <person name="Blanchette R."/>
            <person name="Grigoriev I."/>
            <person name="Cullen D."/>
        </authorList>
    </citation>
    <scope>NUCLEOTIDE SEQUENCE [LARGE SCALE GENOMIC DNA]</scope>
    <source>
        <strain evidence="3 4">MAD-698-R-SB12</strain>
    </source>
</reference>
<dbReference type="STRING" id="670580.A0A1X6N5A4"/>
<organism evidence="3 4">
    <name type="scientific">Postia placenta MAD-698-R-SB12</name>
    <dbReference type="NCBI Taxonomy" id="670580"/>
    <lineage>
        <taxon>Eukaryota</taxon>
        <taxon>Fungi</taxon>
        <taxon>Dikarya</taxon>
        <taxon>Basidiomycota</taxon>
        <taxon>Agaricomycotina</taxon>
        <taxon>Agaricomycetes</taxon>
        <taxon>Polyporales</taxon>
        <taxon>Adustoporiaceae</taxon>
        <taxon>Rhodonia</taxon>
    </lineage>
</organism>
<name>A0A1X6N5A4_9APHY</name>
<protein>
    <recommendedName>
        <fullName evidence="2">HNH nuclease domain-containing protein</fullName>
    </recommendedName>
</protein>
<dbReference type="EMBL" id="KZ110595">
    <property type="protein sequence ID" value="OSX63642.1"/>
    <property type="molecule type" value="Genomic_DNA"/>
</dbReference>
<feature type="domain" description="HNH nuclease" evidence="2">
    <location>
        <begin position="365"/>
        <end position="429"/>
    </location>
</feature>
<dbReference type="Pfam" id="PF13391">
    <property type="entry name" value="HNH_2"/>
    <property type="match status" value="2"/>
</dbReference>
<gene>
    <name evidence="3" type="ORF">POSPLADRAFT_1055706</name>
</gene>
<sequence>MVDGFNPRRSNRLKHLPKVDYCENKTADGKRKRGALDEEDEYTPSREGTPENQKTPTHAPENQRSPSRRVRRKTAITKDARQRAVDASQNAGACIISGMKDKSVQQCHVLPRATKPDVLTALEWWWDIKELNVDSSHNQVFLRADLHALWDRGDILIMPMPDVTKEYLDTWKDGGRHKVLEFLEDQIHNYCVIPHPDLVAGASPSGNSPIRPGFSYGFDKVNVIQSHAKPRFMILNAAMKFKEDKELWVEALTAFFKRINLEVDASGVVEDTLTLSDLWTVEPPTKAQLSMKNEKEEVTKDESSLPITVHTGEMMTPQRPKALVGPGGLEIDKHSKSRAHKLEGEPCSSNLKSYAARLAPTGSRCLLSLQEDKSIQGCHVVPRRTDIDTCAKVAAWWGIDEFDVDSPFNILLLRADIHCLWDKGHLIFVPEPHIVEDYVARSIVPIEANLSLDEPSQVCNGPIYRYCVVSHRDLPDTEESAAFPRDIKVVGYVESRVPPQFVIYNAGPALSKGAGPADFAMALDAFYKLHKVNYKAINVLRQMKTLCLRWPKSLSDYGSVQPASQDVSFD</sequence>
<evidence type="ECO:0000259" key="2">
    <source>
        <dbReference type="Pfam" id="PF13391"/>
    </source>
</evidence>
<dbReference type="RefSeq" id="XP_024340436.1">
    <property type="nucleotide sequence ID" value="XM_024480676.1"/>
</dbReference>
<evidence type="ECO:0000313" key="4">
    <source>
        <dbReference type="Proteomes" id="UP000194127"/>
    </source>
</evidence>
<keyword evidence="4" id="KW-1185">Reference proteome</keyword>
<dbReference type="OrthoDB" id="2689408at2759"/>
<accession>A0A1X6N5A4</accession>
<evidence type="ECO:0000313" key="3">
    <source>
        <dbReference type="EMBL" id="OSX63642.1"/>
    </source>
</evidence>
<feature type="compositionally biased region" description="Basic and acidic residues" evidence="1">
    <location>
        <begin position="17"/>
        <end position="29"/>
    </location>
</feature>